<name>A0A8S3D3S9_9BILA</name>
<evidence type="ECO:0000313" key="2">
    <source>
        <dbReference type="Proteomes" id="UP000676336"/>
    </source>
</evidence>
<sequence length="374" mass="43718">MIQKKEAFTPTIPLPPSESSLNNENFTATGQSITQHCKSYTFDLHDGGRRTVRIIGTPGFGDTRSTDQEDQNIEHILQYINILTHLNAICFLLKPNASRLISKRRIRSVSTVNHFEYENSWSTSVKESNRLIDYIKTKLIVYRMENGWQSIKYAQFEISYMIRPILEAIRNILRNTILWNTTQSNQQIEQTSKPLPFSASRCHSCKGDPKKNGNSRHVEMYDQASAIFSHFLIRKAFARKDDPFLTGFREMIAEETYSCTSRAPNDFNRLLLQELSDIGNKYKQETQTMKSVDASIDLPAIYELISIMSAIRLVHEQLVAVKRRHRMTIEQYDIMYSLLFIYQFKMHQQFYNVNYYLLEKQNRSINLFYQSDPI</sequence>
<dbReference type="PANTHER" id="PTHR32046">
    <property type="entry name" value="G DOMAIN-CONTAINING PROTEIN"/>
    <property type="match status" value="1"/>
</dbReference>
<accession>A0A8S3D3S9</accession>
<dbReference type="InterPro" id="IPR027417">
    <property type="entry name" value="P-loop_NTPase"/>
</dbReference>
<comment type="caution">
    <text evidence="1">The sequence shown here is derived from an EMBL/GenBank/DDBJ whole genome shotgun (WGS) entry which is preliminary data.</text>
</comment>
<gene>
    <name evidence="1" type="ORF">SMN809_LOCUS53832</name>
</gene>
<reference evidence="1" key="1">
    <citation type="submission" date="2021-02" db="EMBL/GenBank/DDBJ databases">
        <authorList>
            <person name="Nowell W R."/>
        </authorList>
    </citation>
    <scope>NUCLEOTIDE SEQUENCE</scope>
</reference>
<dbReference type="PANTHER" id="PTHR32046:SF11">
    <property type="entry name" value="IMMUNE-ASSOCIATED NUCLEOTIDE-BINDING PROTEIN 10-LIKE"/>
    <property type="match status" value="1"/>
</dbReference>
<proteinExistence type="predicted"/>
<evidence type="ECO:0000313" key="1">
    <source>
        <dbReference type="EMBL" id="CAF4945127.1"/>
    </source>
</evidence>
<dbReference type="Gene3D" id="3.40.50.300">
    <property type="entry name" value="P-loop containing nucleotide triphosphate hydrolases"/>
    <property type="match status" value="1"/>
</dbReference>
<organism evidence="1 2">
    <name type="scientific">Rotaria magnacalcarata</name>
    <dbReference type="NCBI Taxonomy" id="392030"/>
    <lineage>
        <taxon>Eukaryota</taxon>
        <taxon>Metazoa</taxon>
        <taxon>Spiralia</taxon>
        <taxon>Gnathifera</taxon>
        <taxon>Rotifera</taxon>
        <taxon>Eurotatoria</taxon>
        <taxon>Bdelloidea</taxon>
        <taxon>Philodinida</taxon>
        <taxon>Philodinidae</taxon>
        <taxon>Rotaria</taxon>
    </lineage>
</organism>
<dbReference type="Proteomes" id="UP000676336">
    <property type="component" value="Unassembled WGS sequence"/>
</dbReference>
<dbReference type="AlphaFoldDB" id="A0A8S3D3S9"/>
<dbReference type="EMBL" id="CAJOBI010186253">
    <property type="protein sequence ID" value="CAF4945127.1"/>
    <property type="molecule type" value="Genomic_DNA"/>
</dbReference>
<protein>
    <submittedName>
        <fullName evidence="1">Uncharacterized protein</fullName>
    </submittedName>
</protein>